<evidence type="ECO:0000313" key="2">
    <source>
        <dbReference type="Proteomes" id="UP000234681"/>
    </source>
</evidence>
<proteinExistence type="predicted"/>
<organism evidence="1 2">
    <name type="scientific">Rattus norvegicus</name>
    <name type="common">Rat</name>
    <dbReference type="NCBI Taxonomy" id="10116"/>
    <lineage>
        <taxon>Eukaryota</taxon>
        <taxon>Metazoa</taxon>
        <taxon>Chordata</taxon>
        <taxon>Craniata</taxon>
        <taxon>Vertebrata</taxon>
        <taxon>Euteleostomi</taxon>
        <taxon>Mammalia</taxon>
        <taxon>Eutheria</taxon>
        <taxon>Euarchontoglires</taxon>
        <taxon>Glires</taxon>
        <taxon>Rodentia</taxon>
        <taxon>Myomorpha</taxon>
        <taxon>Muroidea</taxon>
        <taxon>Muridae</taxon>
        <taxon>Murinae</taxon>
        <taxon>Rattus</taxon>
    </lineage>
</organism>
<dbReference type="Proteomes" id="UP000234681">
    <property type="component" value="Chromosome 1"/>
</dbReference>
<dbReference type="EMBL" id="CH473953">
    <property type="protein sequence ID" value="EDM13012.1"/>
    <property type="molecule type" value="Genomic_DNA"/>
</dbReference>
<name>A6I0N1_RAT</name>
<sequence>MFGLFDFFKDNKHYPVIHHALSIGYAM</sequence>
<dbReference type="AlphaFoldDB" id="A6I0N1"/>
<accession>A6I0N1</accession>
<protein>
    <submittedName>
        <fullName evidence="1">RCG47391</fullName>
    </submittedName>
</protein>
<gene>
    <name evidence="1" type="ORF">rCG_47391</name>
</gene>
<reference evidence="2" key="1">
    <citation type="submission" date="2005-09" db="EMBL/GenBank/DDBJ databases">
        <authorList>
            <person name="Mural R.J."/>
            <person name="Li P.W."/>
            <person name="Adams M.D."/>
            <person name="Amanatides P.G."/>
            <person name="Baden-Tillson H."/>
            <person name="Barnstead M."/>
            <person name="Chin S.H."/>
            <person name="Dew I."/>
            <person name="Evans C.A."/>
            <person name="Ferriera S."/>
            <person name="Flanigan M."/>
            <person name="Fosler C."/>
            <person name="Glodek A."/>
            <person name="Gu Z."/>
            <person name="Holt R.A."/>
            <person name="Jennings D."/>
            <person name="Kraft C.L."/>
            <person name="Lu F."/>
            <person name="Nguyen T."/>
            <person name="Nusskern D.R."/>
            <person name="Pfannkoch C.M."/>
            <person name="Sitter C."/>
            <person name="Sutton G.G."/>
            <person name="Venter J.C."/>
            <person name="Wang Z."/>
            <person name="Woodage T."/>
            <person name="Zheng X.H."/>
            <person name="Zhong F."/>
        </authorList>
    </citation>
    <scope>NUCLEOTIDE SEQUENCE [LARGE SCALE GENOMIC DNA]</scope>
    <source>
        <strain>BN</strain>
        <strain evidence="2">Sprague-Dawley</strain>
    </source>
</reference>
<evidence type="ECO:0000313" key="1">
    <source>
        <dbReference type="EMBL" id="EDM13012.1"/>
    </source>
</evidence>